<dbReference type="InterPro" id="IPR040921">
    <property type="entry name" value="Peptidase_S66C"/>
</dbReference>
<dbReference type="InterPro" id="IPR003507">
    <property type="entry name" value="S66_fam"/>
</dbReference>
<dbReference type="InterPro" id="IPR027461">
    <property type="entry name" value="Carboxypeptidase_A_C_sf"/>
</dbReference>
<dbReference type="InterPro" id="IPR029062">
    <property type="entry name" value="Class_I_gatase-like"/>
</dbReference>
<feature type="domain" description="LD-carboxypeptidase N-terminal" evidence="3">
    <location>
        <begin position="13"/>
        <end position="132"/>
    </location>
</feature>
<dbReference type="SUPFAM" id="SSF52317">
    <property type="entry name" value="Class I glutamine amidotransferase-like"/>
    <property type="match status" value="1"/>
</dbReference>
<gene>
    <name evidence="5" type="ORF">N865_11415</name>
</gene>
<protein>
    <submittedName>
        <fullName evidence="5">Peptidase S66 family protein</fullName>
    </submittedName>
</protein>
<dbReference type="Gene3D" id="3.50.30.60">
    <property type="entry name" value="LD-carboxypeptidase A C-terminal domain-like"/>
    <property type="match status" value="1"/>
</dbReference>
<evidence type="ECO:0000313" key="5">
    <source>
        <dbReference type="EMBL" id="EWT01131.1"/>
    </source>
</evidence>
<proteinExistence type="inferred from homology"/>
<accession>W9G4R9</accession>
<evidence type="ECO:0000256" key="2">
    <source>
        <dbReference type="ARBA" id="ARBA00022801"/>
    </source>
</evidence>
<name>W9G4R9_9MICO</name>
<comment type="caution">
    <text evidence="5">The sequence shown here is derived from an EMBL/GenBank/DDBJ whole genome shotgun (WGS) entry which is preliminary data.</text>
</comment>
<evidence type="ECO:0000259" key="3">
    <source>
        <dbReference type="Pfam" id="PF02016"/>
    </source>
</evidence>
<dbReference type="Pfam" id="PF17676">
    <property type="entry name" value="Peptidase_S66C"/>
    <property type="match status" value="1"/>
</dbReference>
<organism evidence="5 6">
    <name type="scientific">Intrasporangium oryzae NRRL B-24470</name>
    <dbReference type="NCBI Taxonomy" id="1386089"/>
    <lineage>
        <taxon>Bacteria</taxon>
        <taxon>Bacillati</taxon>
        <taxon>Actinomycetota</taxon>
        <taxon>Actinomycetes</taxon>
        <taxon>Micrococcales</taxon>
        <taxon>Intrasporangiaceae</taxon>
        <taxon>Intrasporangium</taxon>
    </lineage>
</organism>
<comment type="similarity">
    <text evidence="1">Belongs to the peptidase S66 family.</text>
</comment>
<dbReference type="PIRSF" id="PIRSF028757">
    <property type="entry name" value="LD-carboxypeptidase"/>
    <property type="match status" value="1"/>
</dbReference>
<dbReference type="Proteomes" id="UP000019489">
    <property type="component" value="Unassembled WGS sequence"/>
</dbReference>
<dbReference type="PATRIC" id="fig|1386089.3.peg.2621"/>
<sequence length="343" mass="36540">MRYPEPLRPGDRIGVTAPSAGVSETLFPRLRHAVAVLEGRGFEVEVGECIGTPTHVSAPKEQRAAELTRMLTDPAVRAVVPPWGGETGIDLLDLLDLEAIAAAEPRWVVGFSDTSTWLTPLTLLTGLATIHGQNLMDTPYTPPSGILHWLDVATAPSGTSLAQHSPGRHRTGGFDDFAAHPTVSEFTLDGTGTWTRIDPGHEGEAATVSGRLIGGCVETIGFTAGTRFGDVGAFARDYAPEGLLHYLDICEWSSFDICRALHGMRLAGWFDQATGILVSRTRAPDTAGFTQHDAVRDALGMLGVPIIADVECGHVPPHLPLVNGALTTVVHARDEHSVTQTLS</sequence>
<dbReference type="STRING" id="1386089.N865_11415"/>
<dbReference type="SUPFAM" id="SSF141986">
    <property type="entry name" value="LD-carboxypeptidase A C-terminal domain-like"/>
    <property type="match status" value="1"/>
</dbReference>
<evidence type="ECO:0000259" key="4">
    <source>
        <dbReference type="Pfam" id="PF17676"/>
    </source>
</evidence>
<dbReference type="AlphaFoldDB" id="W9G4R9"/>
<dbReference type="GO" id="GO:0016787">
    <property type="term" value="F:hydrolase activity"/>
    <property type="evidence" value="ECO:0007669"/>
    <property type="project" value="UniProtKB-KW"/>
</dbReference>
<feature type="domain" description="LD-carboxypeptidase C-terminal" evidence="4">
    <location>
        <begin position="209"/>
        <end position="328"/>
    </location>
</feature>
<dbReference type="Pfam" id="PF02016">
    <property type="entry name" value="Peptidase_S66"/>
    <property type="match status" value="1"/>
</dbReference>
<keyword evidence="6" id="KW-1185">Reference proteome</keyword>
<evidence type="ECO:0000313" key="6">
    <source>
        <dbReference type="Proteomes" id="UP000019489"/>
    </source>
</evidence>
<dbReference type="InterPro" id="IPR040449">
    <property type="entry name" value="Peptidase_S66_N"/>
</dbReference>
<reference evidence="5 6" key="1">
    <citation type="submission" date="2013-08" db="EMBL/GenBank/DDBJ databases">
        <title>Intrasporangium oryzae NRRL B-24470.</title>
        <authorList>
            <person name="Liu H."/>
            <person name="Wang G."/>
        </authorList>
    </citation>
    <scope>NUCLEOTIDE SEQUENCE [LARGE SCALE GENOMIC DNA]</scope>
    <source>
        <strain evidence="5 6">NRRL B-24470</strain>
    </source>
</reference>
<dbReference type="Gene3D" id="3.40.50.10740">
    <property type="entry name" value="Class I glutamine amidotransferase-like"/>
    <property type="match status" value="1"/>
</dbReference>
<dbReference type="EMBL" id="AWSA01000027">
    <property type="protein sequence ID" value="EWT01131.1"/>
    <property type="molecule type" value="Genomic_DNA"/>
</dbReference>
<dbReference type="PANTHER" id="PTHR30237">
    <property type="entry name" value="MURAMOYLTETRAPEPTIDE CARBOXYPEPTIDASE"/>
    <property type="match status" value="1"/>
</dbReference>
<evidence type="ECO:0000256" key="1">
    <source>
        <dbReference type="ARBA" id="ARBA00010233"/>
    </source>
</evidence>
<dbReference type="PANTHER" id="PTHR30237:SF5">
    <property type="entry name" value="CARBOXYPEPTIDASE VC_A0337-RELATED"/>
    <property type="match status" value="1"/>
</dbReference>
<dbReference type="InterPro" id="IPR027478">
    <property type="entry name" value="LdcA_N"/>
</dbReference>
<keyword evidence="2" id="KW-0378">Hydrolase</keyword>
<dbReference type="eggNOG" id="COG1619">
    <property type="taxonomic scope" value="Bacteria"/>
</dbReference>